<dbReference type="EMBL" id="LRPY01000039">
    <property type="protein sequence ID" value="KXA24852.1"/>
    <property type="molecule type" value="Genomic_DNA"/>
</dbReference>
<evidence type="ECO:0000256" key="1">
    <source>
        <dbReference type="ARBA" id="ARBA00022679"/>
    </source>
</evidence>
<comment type="caution">
    <text evidence="4">The sequence shown here is derived from an EMBL/GenBank/DDBJ whole genome shotgun (WGS) entry which is preliminary data.</text>
</comment>
<dbReference type="Gene3D" id="3.90.550.10">
    <property type="entry name" value="Spore Coat Polysaccharide Biosynthesis Protein SpsA, Chain A"/>
    <property type="match status" value="1"/>
</dbReference>
<dbReference type="PANTHER" id="PTHR22916">
    <property type="entry name" value="GLYCOSYLTRANSFERASE"/>
    <property type="match status" value="1"/>
</dbReference>
<dbReference type="PANTHER" id="PTHR22916:SF3">
    <property type="entry name" value="UDP-GLCNAC:BETAGAL BETA-1,3-N-ACETYLGLUCOSAMINYLTRANSFERASE-LIKE PROTEIN 1"/>
    <property type="match status" value="1"/>
</dbReference>
<dbReference type="PATRIC" id="fig|851.8.peg.432"/>
<keyword evidence="1 4" id="KW-0808">Transferase</keyword>
<sequence length="285" mass="34026">MKDKITVIVTLYNRLEYARNMILALQQQTKQIDELIFADDGSSEKLIEYIEDLLVDCNFKIKYVYQDDIGFRLARSRNNGAREASGDYLIFLDQDVIFDNDFIESIYNSRRKKRMIFSEALSSSLEERNKIQELINQKFDYEKIYKLIDNTKKIEQNKIVNKEKLYGILYKLKLRTRGAKIVGLIFSLFKEDFININGLDEKYIGYGYEDDDFGNRFFKYGGETYVFKMKMYPIHMYHKAAILGESPNEDYYRQRKIEISKKNYRCEYGYDKTFGEDKYKVIEIK</sequence>
<evidence type="ECO:0000313" key="5">
    <source>
        <dbReference type="Proteomes" id="UP000070401"/>
    </source>
</evidence>
<dbReference type="Pfam" id="PF00535">
    <property type="entry name" value="Glycos_transf_2"/>
    <property type="match status" value="1"/>
</dbReference>
<dbReference type="InterPro" id="IPR029044">
    <property type="entry name" value="Nucleotide-diphossugar_trans"/>
</dbReference>
<dbReference type="Pfam" id="PF02709">
    <property type="entry name" value="Glyco_transf_7C"/>
    <property type="match status" value="1"/>
</dbReference>
<dbReference type="Proteomes" id="UP000070401">
    <property type="component" value="Unassembled WGS sequence"/>
</dbReference>
<name>A0A133P8G6_FUSNU</name>
<dbReference type="SUPFAM" id="SSF53448">
    <property type="entry name" value="Nucleotide-diphospho-sugar transferases"/>
    <property type="match status" value="1"/>
</dbReference>
<evidence type="ECO:0000313" key="4">
    <source>
        <dbReference type="EMBL" id="KXA24852.1"/>
    </source>
</evidence>
<reference evidence="5" key="1">
    <citation type="submission" date="2016-01" db="EMBL/GenBank/DDBJ databases">
        <authorList>
            <person name="Mitreva M."/>
            <person name="Pepin K.H."/>
            <person name="Mihindukulasuriya K.A."/>
            <person name="Fulton R."/>
            <person name="Fronick C."/>
            <person name="O'Laughlin M."/>
            <person name="Miner T."/>
            <person name="Herter B."/>
            <person name="Rosa B.A."/>
            <person name="Cordes M."/>
            <person name="Tomlinson C."/>
            <person name="Wollam A."/>
            <person name="Palsikar V.B."/>
            <person name="Mardis E.R."/>
            <person name="Wilson R.K."/>
        </authorList>
    </citation>
    <scope>NUCLEOTIDE SEQUENCE [LARGE SCALE GENOMIC DNA]</scope>
    <source>
        <strain evidence="5">MJR7757B</strain>
    </source>
</reference>
<dbReference type="InterPro" id="IPR027791">
    <property type="entry name" value="Galactosyl_T_C"/>
</dbReference>
<dbReference type="RefSeq" id="WP_060797986.1">
    <property type="nucleotide sequence ID" value="NZ_KQ956636.1"/>
</dbReference>
<keyword evidence="5" id="KW-1185">Reference proteome</keyword>
<evidence type="ECO:0000259" key="2">
    <source>
        <dbReference type="Pfam" id="PF00535"/>
    </source>
</evidence>
<feature type="domain" description="Galactosyltransferase C-terminal" evidence="3">
    <location>
        <begin position="167"/>
        <end position="239"/>
    </location>
</feature>
<gene>
    <name evidence="4" type="ORF">HMPREF3221_00430</name>
</gene>
<feature type="domain" description="Glycosyltransferase 2-like" evidence="2">
    <location>
        <begin position="6"/>
        <end position="112"/>
    </location>
</feature>
<evidence type="ECO:0000259" key="3">
    <source>
        <dbReference type="Pfam" id="PF02709"/>
    </source>
</evidence>
<organism evidence="4 5">
    <name type="scientific">Fusobacterium nucleatum</name>
    <dbReference type="NCBI Taxonomy" id="851"/>
    <lineage>
        <taxon>Bacteria</taxon>
        <taxon>Fusobacteriati</taxon>
        <taxon>Fusobacteriota</taxon>
        <taxon>Fusobacteriia</taxon>
        <taxon>Fusobacteriales</taxon>
        <taxon>Fusobacteriaceae</taxon>
        <taxon>Fusobacterium</taxon>
    </lineage>
</organism>
<proteinExistence type="predicted"/>
<accession>A0A133P8G6</accession>
<dbReference type="GO" id="GO:0016758">
    <property type="term" value="F:hexosyltransferase activity"/>
    <property type="evidence" value="ECO:0007669"/>
    <property type="project" value="UniProtKB-ARBA"/>
</dbReference>
<dbReference type="InterPro" id="IPR001173">
    <property type="entry name" value="Glyco_trans_2-like"/>
</dbReference>
<dbReference type="AlphaFoldDB" id="A0A133P8G6"/>
<protein>
    <submittedName>
        <fullName evidence="4">Glycosyltransferase, group 2 family protein</fullName>
    </submittedName>
</protein>